<dbReference type="STRING" id="243090.RB13228"/>
<dbReference type="EnsemblBacteria" id="CAD78012">
    <property type="protein sequence ID" value="CAD78012"/>
    <property type="gene ID" value="RB13228"/>
</dbReference>
<sequence length="116" mass="13602">MWSRRGRECVSGVAVKYPVTPDGRYFVHQQRLWRCTNPNLSELERQRHVRELMKARRDVKAAKASGDDDALRTARDAVNKAKIKLGERGPTWWGDDIDHNRKLVQNSPYADWWEAR</sequence>
<proteinExistence type="predicted"/>
<dbReference type="PATRIC" id="fig|243090.15.peg.6409"/>
<dbReference type="Proteomes" id="UP000001025">
    <property type="component" value="Chromosome"/>
</dbReference>
<dbReference type="OrthoDB" id="34459at2"/>
<organism evidence="1 2">
    <name type="scientific">Rhodopirellula baltica (strain DSM 10527 / NCIMB 13988 / SH1)</name>
    <dbReference type="NCBI Taxonomy" id="243090"/>
    <lineage>
        <taxon>Bacteria</taxon>
        <taxon>Pseudomonadati</taxon>
        <taxon>Planctomycetota</taxon>
        <taxon>Planctomycetia</taxon>
        <taxon>Pirellulales</taxon>
        <taxon>Pirellulaceae</taxon>
        <taxon>Rhodopirellula</taxon>
    </lineage>
</organism>
<reference evidence="1 2" key="1">
    <citation type="journal article" date="2003" name="Proc. Natl. Acad. Sci. U.S.A.">
        <title>Complete genome sequence of the marine planctomycete Pirellula sp. strain 1.</title>
        <authorList>
            <person name="Gloeckner F.O."/>
            <person name="Kube M."/>
            <person name="Bauer M."/>
            <person name="Teeling H."/>
            <person name="Lombardot T."/>
            <person name="Ludwig W."/>
            <person name="Gade D."/>
            <person name="Beck A."/>
            <person name="Borzym K."/>
            <person name="Heitmann K."/>
            <person name="Rabus R."/>
            <person name="Schlesner H."/>
            <person name="Amann R."/>
            <person name="Reinhardt R."/>
        </authorList>
    </citation>
    <scope>NUCLEOTIDE SEQUENCE [LARGE SCALE GENOMIC DNA]</scope>
    <source>
        <strain evidence="2">DSM 10527 / NCIMB 13988 / SH1</strain>
    </source>
</reference>
<accession>Q7UHG0</accession>
<protein>
    <submittedName>
        <fullName evidence="1">Uncharacterized protein</fullName>
    </submittedName>
</protein>
<gene>
    <name evidence="1" type="ordered locus">RB13228</name>
</gene>
<dbReference type="AlphaFoldDB" id="Q7UHG0"/>
<dbReference type="EMBL" id="BX294156">
    <property type="protein sequence ID" value="CAD78012.1"/>
    <property type="molecule type" value="Genomic_DNA"/>
</dbReference>
<keyword evidence="2" id="KW-1185">Reference proteome</keyword>
<evidence type="ECO:0000313" key="1">
    <source>
        <dbReference type="EMBL" id="CAD78012.1"/>
    </source>
</evidence>
<name>Q7UHG0_RHOBA</name>
<dbReference type="InParanoid" id="Q7UHG0"/>
<evidence type="ECO:0000313" key="2">
    <source>
        <dbReference type="Proteomes" id="UP000001025"/>
    </source>
</evidence>
<dbReference type="KEGG" id="rba:RB13228"/>
<dbReference type="eggNOG" id="ENOG5030IGU">
    <property type="taxonomic scope" value="Bacteria"/>
</dbReference>
<dbReference type="HOGENOM" id="CLU_160611_1_0_0"/>